<organism evidence="3 4">
    <name type="scientific">Cymbomonas tetramitiformis</name>
    <dbReference type="NCBI Taxonomy" id="36881"/>
    <lineage>
        <taxon>Eukaryota</taxon>
        <taxon>Viridiplantae</taxon>
        <taxon>Chlorophyta</taxon>
        <taxon>Pyramimonadophyceae</taxon>
        <taxon>Pyramimonadales</taxon>
        <taxon>Pyramimonadaceae</taxon>
        <taxon>Cymbomonas</taxon>
    </lineage>
</organism>
<evidence type="ECO:0000313" key="4">
    <source>
        <dbReference type="Proteomes" id="UP001190700"/>
    </source>
</evidence>
<dbReference type="Proteomes" id="UP001190700">
    <property type="component" value="Unassembled WGS sequence"/>
</dbReference>
<proteinExistence type="predicted"/>
<protein>
    <submittedName>
        <fullName evidence="3">Uncharacterized protein</fullName>
    </submittedName>
</protein>
<dbReference type="AlphaFoldDB" id="A0AAE0L407"/>
<comment type="caution">
    <text evidence="3">The sequence shown here is derived from an EMBL/GenBank/DDBJ whole genome shotgun (WGS) entry which is preliminary data.</text>
</comment>
<keyword evidence="2" id="KW-0812">Transmembrane</keyword>
<gene>
    <name evidence="3" type="ORF">CYMTET_20593</name>
</gene>
<keyword evidence="2" id="KW-1133">Transmembrane helix</keyword>
<sequence length="154" mass="16331">MDSDDSSSEIVDQDWFLGLSICLALVPVSIISVLLYKRCNKDSVVNSVSSNAMFLSADNGVYKRFSSLSPMRSQAVKSFGMSSISTSRMDPSGAYAADSRPTTPASPVATATKGLNSPGGAGMKIVPYPDTPLSPHMPPKLLVPKPTPRCPSYI</sequence>
<feature type="region of interest" description="Disordered" evidence="1">
    <location>
        <begin position="86"/>
        <end position="128"/>
    </location>
</feature>
<keyword evidence="4" id="KW-1185">Reference proteome</keyword>
<keyword evidence="2" id="KW-0472">Membrane</keyword>
<name>A0AAE0L407_9CHLO</name>
<evidence type="ECO:0000256" key="2">
    <source>
        <dbReference type="SAM" id="Phobius"/>
    </source>
</evidence>
<accession>A0AAE0L407</accession>
<evidence type="ECO:0000313" key="3">
    <source>
        <dbReference type="EMBL" id="KAK3271037.1"/>
    </source>
</evidence>
<dbReference type="EMBL" id="LGRX02010059">
    <property type="protein sequence ID" value="KAK3271037.1"/>
    <property type="molecule type" value="Genomic_DNA"/>
</dbReference>
<feature type="transmembrane region" description="Helical" evidence="2">
    <location>
        <begin position="15"/>
        <end position="36"/>
    </location>
</feature>
<reference evidence="3 4" key="1">
    <citation type="journal article" date="2015" name="Genome Biol. Evol.">
        <title>Comparative Genomics of a Bacterivorous Green Alga Reveals Evolutionary Causalities and Consequences of Phago-Mixotrophic Mode of Nutrition.</title>
        <authorList>
            <person name="Burns J.A."/>
            <person name="Paasch A."/>
            <person name="Narechania A."/>
            <person name="Kim E."/>
        </authorList>
    </citation>
    <scope>NUCLEOTIDE SEQUENCE [LARGE SCALE GENOMIC DNA]</scope>
    <source>
        <strain evidence="3 4">PLY_AMNH</strain>
    </source>
</reference>
<feature type="compositionally biased region" description="Low complexity" evidence="1">
    <location>
        <begin position="101"/>
        <end position="112"/>
    </location>
</feature>
<evidence type="ECO:0000256" key="1">
    <source>
        <dbReference type="SAM" id="MobiDB-lite"/>
    </source>
</evidence>